<evidence type="ECO:0000256" key="2">
    <source>
        <dbReference type="ARBA" id="ARBA00022723"/>
    </source>
</evidence>
<dbReference type="OrthoDB" id="4454541at2759"/>
<dbReference type="SUPFAM" id="SSF57701">
    <property type="entry name" value="Zn2/Cys6 DNA-binding domain"/>
    <property type="match status" value="1"/>
</dbReference>
<dbReference type="Pfam" id="PF00172">
    <property type="entry name" value="Zn_clus"/>
    <property type="match status" value="1"/>
</dbReference>
<keyword evidence="3" id="KW-0805">Transcription regulation</keyword>
<keyword evidence="5" id="KW-0804">Transcription</keyword>
<dbReference type="STRING" id="215250.A0A316YQ09"/>
<dbReference type="GO" id="GO:0006351">
    <property type="term" value="P:DNA-templated transcription"/>
    <property type="evidence" value="ECO:0007669"/>
    <property type="project" value="InterPro"/>
</dbReference>
<dbReference type="InterPro" id="IPR051089">
    <property type="entry name" value="prtT"/>
</dbReference>
<organism evidence="9 10">
    <name type="scientific">Acaromyces ingoldii</name>
    <dbReference type="NCBI Taxonomy" id="215250"/>
    <lineage>
        <taxon>Eukaryota</taxon>
        <taxon>Fungi</taxon>
        <taxon>Dikarya</taxon>
        <taxon>Basidiomycota</taxon>
        <taxon>Ustilaginomycotina</taxon>
        <taxon>Exobasidiomycetes</taxon>
        <taxon>Exobasidiales</taxon>
        <taxon>Cryptobasidiaceae</taxon>
        <taxon>Acaromyces</taxon>
    </lineage>
</organism>
<dbReference type="Proteomes" id="UP000245768">
    <property type="component" value="Unassembled WGS sequence"/>
</dbReference>
<feature type="compositionally biased region" description="Low complexity" evidence="7">
    <location>
        <begin position="629"/>
        <end position="639"/>
    </location>
</feature>
<proteinExistence type="predicted"/>
<evidence type="ECO:0000256" key="4">
    <source>
        <dbReference type="ARBA" id="ARBA00023125"/>
    </source>
</evidence>
<keyword evidence="6" id="KW-0539">Nucleus</keyword>
<dbReference type="PROSITE" id="PS50048">
    <property type="entry name" value="ZN2_CY6_FUNGAL_2"/>
    <property type="match status" value="1"/>
</dbReference>
<dbReference type="CDD" id="cd00067">
    <property type="entry name" value="GAL4"/>
    <property type="match status" value="1"/>
</dbReference>
<evidence type="ECO:0000313" key="9">
    <source>
        <dbReference type="EMBL" id="PWN91106.1"/>
    </source>
</evidence>
<feature type="region of interest" description="Disordered" evidence="7">
    <location>
        <begin position="621"/>
        <end position="650"/>
    </location>
</feature>
<evidence type="ECO:0000256" key="7">
    <source>
        <dbReference type="SAM" id="MobiDB-lite"/>
    </source>
</evidence>
<dbReference type="InterPro" id="IPR007219">
    <property type="entry name" value="XnlR_reg_dom"/>
</dbReference>
<gene>
    <name evidence="9" type="ORF">FA10DRAFT_264992</name>
</gene>
<dbReference type="GO" id="GO:0008270">
    <property type="term" value="F:zinc ion binding"/>
    <property type="evidence" value="ECO:0007669"/>
    <property type="project" value="InterPro"/>
</dbReference>
<dbReference type="GO" id="GO:0005634">
    <property type="term" value="C:nucleus"/>
    <property type="evidence" value="ECO:0007669"/>
    <property type="project" value="UniProtKB-SubCell"/>
</dbReference>
<reference evidence="9 10" key="1">
    <citation type="journal article" date="2018" name="Mol. Biol. Evol.">
        <title>Broad Genomic Sampling Reveals a Smut Pathogenic Ancestry of the Fungal Clade Ustilaginomycotina.</title>
        <authorList>
            <person name="Kijpornyongpan T."/>
            <person name="Mondo S.J."/>
            <person name="Barry K."/>
            <person name="Sandor L."/>
            <person name="Lee J."/>
            <person name="Lipzen A."/>
            <person name="Pangilinan J."/>
            <person name="LaButti K."/>
            <person name="Hainaut M."/>
            <person name="Henrissat B."/>
            <person name="Grigoriev I.V."/>
            <person name="Spatafora J.W."/>
            <person name="Aime M.C."/>
        </authorList>
    </citation>
    <scope>NUCLEOTIDE SEQUENCE [LARGE SCALE GENOMIC DNA]</scope>
    <source>
        <strain evidence="9 10">MCA 4198</strain>
    </source>
</reference>
<evidence type="ECO:0000256" key="6">
    <source>
        <dbReference type="ARBA" id="ARBA00023242"/>
    </source>
</evidence>
<dbReference type="SMART" id="SM00066">
    <property type="entry name" value="GAL4"/>
    <property type="match status" value="1"/>
</dbReference>
<dbReference type="GO" id="GO:0000981">
    <property type="term" value="F:DNA-binding transcription factor activity, RNA polymerase II-specific"/>
    <property type="evidence" value="ECO:0007669"/>
    <property type="project" value="InterPro"/>
</dbReference>
<dbReference type="InterPro" id="IPR001138">
    <property type="entry name" value="Zn2Cys6_DnaBD"/>
</dbReference>
<feature type="region of interest" description="Disordered" evidence="7">
    <location>
        <begin position="99"/>
        <end position="169"/>
    </location>
</feature>
<dbReference type="InParanoid" id="A0A316YQ09"/>
<evidence type="ECO:0000256" key="5">
    <source>
        <dbReference type="ARBA" id="ARBA00023163"/>
    </source>
</evidence>
<protein>
    <recommendedName>
        <fullName evidence="8">Zn(2)-C6 fungal-type domain-containing protein</fullName>
    </recommendedName>
</protein>
<evidence type="ECO:0000259" key="8">
    <source>
        <dbReference type="PROSITE" id="PS50048"/>
    </source>
</evidence>
<dbReference type="PANTHER" id="PTHR31845:SF17">
    <property type="entry name" value="ZN(II)2CYS6 TRANSCRIPTION FACTOR (EUROFUNG)"/>
    <property type="match status" value="1"/>
</dbReference>
<keyword evidence="4" id="KW-0238">DNA-binding</keyword>
<evidence type="ECO:0000256" key="3">
    <source>
        <dbReference type="ARBA" id="ARBA00023015"/>
    </source>
</evidence>
<comment type="subcellular location">
    <subcellularLocation>
        <location evidence="1">Nucleus</location>
    </subcellularLocation>
</comment>
<dbReference type="PANTHER" id="PTHR31845">
    <property type="entry name" value="FINGER DOMAIN PROTEIN, PUTATIVE-RELATED"/>
    <property type="match status" value="1"/>
</dbReference>
<sequence>MAPTTATTSPPAAAAVAAAAAAAGITRKVKACEACRKVKIRCTFDEGRETCVRCTKRGLPCKVNRSLQSILDDDATFRRDAKERISRLEETVRALVQRVGMVQGDEHDERPPRKRRRRRVSVTGSSSAISDEEEDEEEEEEEGEEEEAGLSENGRSEEEGTTQGDPTSVLPLRARLQRETDAISQGLVPLEVAIDLVGFYLAHMDERVCGIVSRAYGRQSAGTGDLAGLVDRIRRSSSLLLLSLLSVAALHSRPSMYSLVYREFVRLASTQAFSREQTLDDVRSLVVGATFLPDVSWILVGTAVRISTERGFHEAYRREADSRGDTDEAYEEARLYYLIYVADHQCSIPYGRPPMTRQHAVVRRCDEWLDDRRRRVGDVGEDGSLIAQVNLWQILHDVIDLTDTDPHRALDWEYLKLRDRFSDVLQRWSGGAHASPLLYHFSVHFLDSAAFRAPPGERPTLFAQQGATGQEALLVHERRKVGLEAVRHAHAMLHALVEEPGDIETLASFVHARAAAAVVFLIKAHGLFGTSLEGCSSKQVLRTIKPVLKRLTDAQRRLHRDHVVYKVVSDLAKALEAAEQEANLAGRSTGMVVRLPLSSSRGVTEGAHGRTQVVLADETQVSEDWGGEQQQQQQQQQQPQRHDEPLLPPDHFASLLDNFDLVVPPRPPLSGLEQWPDIFDSPLNQPTSPTSLEALLQRFLSS</sequence>
<dbReference type="InterPro" id="IPR036864">
    <property type="entry name" value="Zn2-C6_fun-type_DNA-bd_sf"/>
</dbReference>
<keyword evidence="2" id="KW-0479">Metal-binding</keyword>
<dbReference type="SMART" id="SM00906">
    <property type="entry name" value="Fungal_trans"/>
    <property type="match status" value="1"/>
</dbReference>
<name>A0A316YQ09_9BASI</name>
<dbReference type="Gene3D" id="4.10.240.10">
    <property type="entry name" value="Zn(2)-C6 fungal-type DNA-binding domain"/>
    <property type="match status" value="1"/>
</dbReference>
<dbReference type="RefSeq" id="XP_025378304.1">
    <property type="nucleotide sequence ID" value="XM_025520872.1"/>
</dbReference>
<dbReference type="CDD" id="cd12148">
    <property type="entry name" value="fungal_TF_MHR"/>
    <property type="match status" value="1"/>
</dbReference>
<dbReference type="GO" id="GO:0000976">
    <property type="term" value="F:transcription cis-regulatory region binding"/>
    <property type="evidence" value="ECO:0007669"/>
    <property type="project" value="TreeGrafter"/>
</dbReference>
<keyword evidence="10" id="KW-1185">Reference proteome</keyword>
<accession>A0A316YQ09</accession>
<dbReference type="EMBL" id="KZ819635">
    <property type="protein sequence ID" value="PWN91106.1"/>
    <property type="molecule type" value="Genomic_DNA"/>
</dbReference>
<evidence type="ECO:0000313" key="10">
    <source>
        <dbReference type="Proteomes" id="UP000245768"/>
    </source>
</evidence>
<feature type="domain" description="Zn(2)-C6 fungal-type" evidence="8">
    <location>
        <begin position="31"/>
        <end position="63"/>
    </location>
</feature>
<evidence type="ECO:0000256" key="1">
    <source>
        <dbReference type="ARBA" id="ARBA00004123"/>
    </source>
</evidence>
<dbReference type="Pfam" id="PF04082">
    <property type="entry name" value="Fungal_trans"/>
    <property type="match status" value="1"/>
</dbReference>
<feature type="compositionally biased region" description="Acidic residues" evidence="7">
    <location>
        <begin position="130"/>
        <end position="149"/>
    </location>
</feature>
<dbReference type="GeneID" id="37042788"/>
<dbReference type="AlphaFoldDB" id="A0A316YQ09"/>
<dbReference type="PROSITE" id="PS00463">
    <property type="entry name" value="ZN2_CY6_FUNGAL_1"/>
    <property type="match status" value="1"/>
</dbReference>